<keyword evidence="7" id="KW-1185">Reference proteome</keyword>
<feature type="domain" description="FAZ1 C-terminal region" evidence="5">
    <location>
        <begin position="1091"/>
        <end position="1120"/>
    </location>
</feature>
<dbReference type="VEuPathDB" id="TriTrypDB:LbrM.20.2090"/>
<proteinExistence type="predicted"/>
<feature type="coiled-coil region" evidence="2">
    <location>
        <begin position="1089"/>
        <end position="1130"/>
    </location>
</feature>
<feature type="domain" description="Flagellar attachment zone protein 1 conserved" evidence="4">
    <location>
        <begin position="485"/>
        <end position="574"/>
    </location>
</feature>
<feature type="compositionally biased region" description="Basic and acidic residues" evidence="3">
    <location>
        <begin position="470"/>
        <end position="482"/>
    </location>
</feature>
<dbReference type="RefSeq" id="XP_001564490.2">
    <property type="nucleotide sequence ID" value="XM_001564440.2"/>
</dbReference>
<evidence type="ECO:0000259" key="5">
    <source>
        <dbReference type="Pfam" id="PF23404"/>
    </source>
</evidence>
<gene>
    <name evidence="6" type="ORF">LBRM_20_2090</name>
</gene>
<reference evidence="6 7" key="2">
    <citation type="journal article" date="2011" name="Genome Res.">
        <title>Chromosome and gene copy number variation allow major structural change between species and strains of Leishmania.</title>
        <authorList>
            <person name="Rogers M.B."/>
            <person name="Hilley J.D."/>
            <person name="Dickens N.J."/>
            <person name="Wilkes J."/>
            <person name="Bates P.A."/>
            <person name="Depledge D.P."/>
            <person name="Harris D."/>
            <person name="Her Y."/>
            <person name="Herzyk P."/>
            <person name="Imamura H."/>
            <person name="Otto T.D."/>
            <person name="Sanders M."/>
            <person name="Seeger K."/>
            <person name="Dujardin J.C."/>
            <person name="Berriman M."/>
            <person name="Smith D.F."/>
            <person name="Hertz-Fowler C."/>
            <person name="Mottram J.C."/>
        </authorList>
    </citation>
    <scope>NUCLEOTIDE SEQUENCE [LARGE SCALE GENOMIC DNA]</scope>
    <source>
        <strain evidence="6 7">MHOM/BR/75/M2904</strain>
    </source>
</reference>
<dbReference type="InParanoid" id="A4HAX0"/>
<feature type="domain" description="FAZ1 C-terminal region" evidence="5">
    <location>
        <begin position="153"/>
        <end position="186"/>
    </location>
</feature>
<feature type="domain" description="FAZ1 C-terminal region" evidence="5">
    <location>
        <begin position="628"/>
        <end position="661"/>
    </location>
</feature>
<reference evidence="6 7" key="1">
    <citation type="journal article" date="2007" name="Nat. Genet.">
        <title>Comparative genomic analysis of three Leishmania species that cause diverse human disease.</title>
        <authorList>
            <person name="Peacock C.S."/>
            <person name="Seeger K."/>
            <person name="Harris D."/>
            <person name="Murphy L."/>
            <person name="Ruiz J.C."/>
            <person name="Quail M.A."/>
            <person name="Peters N."/>
            <person name="Adlem E."/>
            <person name="Tivey A."/>
            <person name="Aslett M."/>
            <person name="Kerhornou A."/>
            <person name="Ivens A."/>
            <person name="Fraser A."/>
            <person name="Rajandream M.A."/>
            <person name="Carver T."/>
            <person name="Norbertczak H."/>
            <person name="Chillingworth T."/>
            <person name="Hance Z."/>
            <person name="Jagels K."/>
            <person name="Moule S."/>
            <person name="Ormond D."/>
            <person name="Rutter S."/>
            <person name="Squares R."/>
            <person name="Whitehead S."/>
            <person name="Rabbinowitsch E."/>
            <person name="Arrowsmith C."/>
            <person name="White B."/>
            <person name="Thurston S."/>
            <person name="Bringaud F."/>
            <person name="Baldauf S.L."/>
            <person name="Faulconbridge A."/>
            <person name="Jeffares D."/>
            <person name="Depledge D.P."/>
            <person name="Oyola S.O."/>
            <person name="Hilley J.D."/>
            <person name="Brito L.O."/>
            <person name="Tosi L.R."/>
            <person name="Barrell B."/>
            <person name="Cruz A.K."/>
            <person name="Mottram J.C."/>
            <person name="Smith D.F."/>
            <person name="Berriman M."/>
        </authorList>
    </citation>
    <scope>NUCLEOTIDE SEQUENCE [LARGE SCALE GENOMIC DNA]</scope>
    <source>
        <strain evidence="6 7">MHOM/BR/75/M2904</strain>
    </source>
</reference>
<dbReference type="GO" id="GO:0005856">
    <property type="term" value="C:cytoskeleton"/>
    <property type="evidence" value="ECO:0007669"/>
    <property type="project" value="TreeGrafter"/>
</dbReference>
<dbReference type="EMBL" id="FR798994">
    <property type="protein sequence ID" value="CAM38555.2"/>
    <property type="molecule type" value="Genomic_DNA"/>
</dbReference>
<dbReference type="InterPro" id="IPR056615">
    <property type="entry name" value="FAZ1_C"/>
</dbReference>
<feature type="coiled-coil region" evidence="2">
    <location>
        <begin position="741"/>
        <end position="887"/>
    </location>
</feature>
<feature type="coiled-coil region" evidence="2">
    <location>
        <begin position="936"/>
        <end position="1033"/>
    </location>
</feature>
<feature type="domain" description="FAZ1 C-terminal region" evidence="5">
    <location>
        <begin position="962"/>
        <end position="995"/>
    </location>
</feature>
<dbReference type="PANTHER" id="PTHR32083:SF48">
    <property type="entry name" value="TRANS-GOLGI NETWORK-LOCALIZED SYP41-INTERACTING PROTEIN 1"/>
    <property type="match status" value="1"/>
</dbReference>
<dbReference type="InterPro" id="IPR056614">
    <property type="entry name" value="FAZ1_cons"/>
</dbReference>
<dbReference type="VEuPathDB" id="TriTrypDB:LbrM.20.2070"/>
<evidence type="ECO:0000313" key="6">
    <source>
        <dbReference type="EMBL" id="CAM38555.2"/>
    </source>
</evidence>
<evidence type="ECO:0000256" key="3">
    <source>
        <dbReference type="SAM" id="MobiDB-lite"/>
    </source>
</evidence>
<dbReference type="KEGG" id="lbz:LBRM_20_2090"/>
<dbReference type="STRING" id="5660.A4HAX0"/>
<feature type="domain" description="FAZ1 C-terminal region" evidence="5">
    <location>
        <begin position="743"/>
        <end position="772"/>
    </location>
</feature>
<dbReference type="Pfam" id="PF23404">
    <property type="entry name" value="FAZ1_C"/>
    <property type="match status" value="8"/>
</dbReference>
<feature type="region of interest" description="Disordered" evidence="3">
    <location>
        <begin position="470"/>
        <end position="489"/>
    </location>
</feature>
<keyword evidence="1 2" id="KW-0175">Coiled coil</keyword>
<dbReference type="GeneID" id="5415040"/>
<dbReference type="AlphaFoldDB" id="A4HAX0"/>
<protein>
    <submittedName>
        <fullName evidence="6">Uncharacterized protein</fullName>
    </submittedName>
</protein>
<dbReference type="Gene3D" id="1.10.287.1490">
    <property type="match status" value="1"/>
</dbReference>
<dbReference type="Pfam" id="PF23398">
    <property type="entry name" value="FAZ1_cons"/>
    <property type="match status" value="1"/>
</dbReference>
<evidence type="ECO:0000313" key="7">
    <source>
        <dbReference type="Proteomes" id="UP000007258"/>
    </source>
</evidence>
<evidence type="ECO:0000259" key="4">
    <source>
        <dbReference type="Pfam" id="PF23398"/>
    </source>
</evidence>
<feature type="coiled-coil region" evidence="2">
    <location>
        <begin position="252"/>
        <end position="363"/>
    </location>
</feature>
<organism evidence="6 7">
    <name type="scientific">Leishmania braziliensis</name>
    <dbReference type="NCBI Taxonomy" id="5660"/>
    <lineage>
        <taxon>Eukaryota</taxon>
        <taxon>Discoba</taxon>
        <taxon>Euglenozoa</taxon>
        <taxon>Kinetoplastea</taxon>
        <taxon>Metakinetoplastina</taxon>
        <taxon>Trypanosomatida</taxon>
        <taxon>Trypanosomatidae</taxon>
        <taxon>Leishmaniinae</taxon>
        <taxon>Leishmania</taxon>
        <taxon>Leishmania braziliensis species complex</taxon>
    </lineage>
</organism>
<feature type="domain" description="FAZ1 C-terminal region" evidence="5">
    <location>
        <begin position="278"/>
        <end position="311"/>
    </location>
</feature>
<evidence type="ECO:0000256" key="1">
    <source>
        <dbReference type="ARBA" id="ARBA00023054"/>
    </source>
</evidence>
<feature type="coiled-coil region" evidence="2">
    <location>
        <begin position="22"/>
        <end position="196"/>
    </location>
</feature>
<dbReference type="VEuPathDB" id="TriTrypDB:LbrM.20.0620"/>
<feature type="coiled-coil region" evidence="2">
    <location>
        <begin position="581"/>
        <end position="685"/>
    </location>
</feature>
<feature type="domain" description="FAZ1 C-terminal region" evidence="5">
    <location>
        <begin position="97"/>
        <end position="130"/>
    </location>
</feature>
<dbReference type="Proteomes" id="UP000007258">
    <property type="component" value="Chromosome 20"/>
</dbReference>
<dbReference type="PANTHER" id="PTHR32083">
    <property type="entry name" value="CILIA AND FLAGELLA-ASSOCIATED PROTEIN 58-RELATED"/>
    <property type="match status" value="1"/>
</dbReference>
<accession>A4HAX0</accession>
<feature type="coiled-coil region" evidence="2">
    <location>
        <begin position="1176"/>
        <end position="1238"/>
    </location>
</feature>
<name>A4HAX0_LEIBR</name>
<sequence>MDYHYPNVWALYAKRWTPKDGLDAAKDMITELQVALAAKEEEAAKNAAELEEQRAEAEKLAAELVEQRAEAEKLAAELVEQRAEAEKLAAELVEQRAEAEKLAAELVEQRAEAEKLAAELEEKRAEAEKLAAELEEQRAEAEKLAAELEEQRAEAEKLAAELEEQRAEAEKLAAELVEQRAEAEKLAAEVAAFRAKRNAALEARDADGTLPVLEKAVAADEAAAQALDPRQIADGPLYAVTLEEYRDRDAAVGQLAAELEEQRAEAEKLAAELVEQRAEAEKLAAELEEKRAEAEKLAAEVVEKRAEAEKLAAELEEQRAEAEKLAAELVEQRAEAEKLAAEVVEQRAEAEKLAAEVAAFRAKRNAALEARDADGTLPVLEKAVAADEAAAQALDPRQIADGPLYAVTLEELLQAREEAARNVEAMDDNAAALESELLDVLMQLKVMKGENAALEDLCKEKDAAVADLEKHDVRANNSDKAKPQTTSRHSKVFEGEEWGTVMATKPHALHEAFVSDVCAACRVGRDDLSEVTFALGSLMAGVSVTHNSDISCDDIAKLVMDYHYPNVWALYAKRWTPKDGLDAAKDMITELQVALAAKEEEAAKNAAELEEQRAEAEKLAAEVVEQRAEAEKLAAEVEEQRAEAEKLAAELEEQRAEAEKLAAELVEQRAEAEKLAAEVAAFRAKRNAALEARDADGTLPVLEKAVAADEAAAQALDPRQIADGPLYAVTLEEYRDRDAAVGQLAAELEEQRAEAEKLAAELVEQRAEAEKLAAELEEQRAEAEKLAAELVEQRAEAEKLAAELEEKRAEAEKLAAELVEQRAEAEKLAAELEEQRAEAEKLAAELVEQRAEAEKLAAELVEQRAEAEKLAAEVAAFRAKRDAALEALDADGTLPVLEKAVAADEAAAQALDPRQIADGPLYAVTLEEYRDRDAAVGQLAAELEEQRAEAEKLAAELVEQRAEAEKLAAELEEKRAEAEKLAAELVEQRAEAEKLAAELEEQRAEAEKLAAELVEQRAEAEKLAAEVAAFRAKRNVALEARDADGTLPVLEKAVAADEAAAQALDPRHIADGPLYAVTLEEYRDRDAAVGQLAAELEEQRAEAEKLAAELEEQRAEAGKLAAEVAAFRAKRNAALEARDADGTLPVLEKAVAADEAAAQALDPRQIADGPLYAVTLEELLQAREEAARNVEAMDDNAAALESELLDVLMQLKVMKGENAALEDLCKEKDAAVADLEKHDVRAKKGDKASRVKVRCTTHRGCSAPPYCRKA</sequence>
<evidence type="ECO:0000256" key="2">
    <source>
        <dbReference type="SAM" id="Coils"/>
    </source>
</evidence>
<dbReference type="VEuPathDB" id="TriTrypDB:LbrM.20.2080"/>
<feature type="domain" description="FAZ1 C-terminal region" evidence="5">
    <location>
        <begin position="795"/>
        <end position="828"/>
    </location>
</feature>